<dbReference type="InterPro" id="IPR028798">
    <property type="entry name" value="TPC2"/>
</dbReference>
<feature type="transmembrane region" description="Helical" evidence="6">
    <location>
        <begin position="104"/>
        <end position="126"/>
    </location>
</feature>
<evidence type="ECO:0000256" key="5">
    <source>
        <dbReference type="SAM" id="MobiDB-lite"/>
    </source>
</evidence>
<dbReference type="SUPFAM" id="SSF81324">
    <property type="entry name" value="Voltage-gated potassium channels"/>
    <property type="match status" value="2"/>
</dbReference>
<evidence type="ECO:0000313" key="9">
    <source>
        <dbReference type="Proteomes" id="UP001195483"/>
    </source>
</evidence>
<feature type="transmembrane region" description="Helical" evidence="6">
    <location>
        <begin position="518"/>
        <end position="538"/>
    </location>
</feature>
<feature type="compositionally biased region" description="Polar residues" evidence="5">
    <location>
        <begin position="43"/>
        <end position="67"/>
    </location>
</feature>
<reference evidence="8" key="3">
    <citation type="submission" date="2023-05" db="EMBL/GenBank/DDBJ databases">
        <authorList>
            <person name="Smith C.H."/>
        </authorList>
    </citation>
    <scope>NUCLEOTIDE SEQUENCE</scope>
    <source>
        <strain evidence="8">CHS0354</strain>
        <tissue evidence="8">Mantle</tissue>
    </source>
</reference>
<dbReference type="Gene3D" id="1.10.287.70">
    <property type="match status" value="2"/>
</dbReference>
<dbReference type="InterPro" id="IPR005821">
    <property type="entry name" value="Ion_trans_dom"/>
</dbReference>
<dbReference type="Proteomes" id="UP001195483">
    <property type="component" value="Unassembled WGS sequence"/>
</dbReference>
<dbReference type="GO" id="GO:0015280">
    <property type="term" value="F:ligand-gated sodium channel activity"/>
    <property type="evidence" value="ECO:0007669"/>
    <property type="project" value="TreeGrafter"/>
</dbReference>
<dbReference type="PANTHER" id="PTHR46768">
    <property type="entry name" value="TWO PORE CALCIUM CHANNEL PROTEIN 2"/>
    <property type="match status" value="1"/>
</dbReference>
<sequence length="846" mass="97849">MEDSNTNRSLSPDQDLLIPTNYDDEIEDAAGNGTSRPALRPLSHNTTPLSQRQNSRGSQGLQESSTGESDDLKLLQAVVFLEDAANYRSIDHRVDKRSIQMYRLYFSSHIALLRHFVIFVLHILAFLEFPSSLTWTSDSRTRGNRINISCGVTESIEFVCLGLLLWDAFMKIYLHGWQSLRINKWLAVECVVLLVSYVDLFVSLGLGCSETVRVRRMLRPIFIIQNSSLMKKILNCLRKTLPQVVGVLVLMVLHIYVFTLFGMLLFSKPNTDDLPVDDWSGSPKERNSTSSERVYFKTLTESFMSLLVLLTTANNPDVTTPAYDKNRLYIIFFIIFLVIGLYCFMNMLTAIIYNQFRGYFLRSMQSSLLRRRQGERMAFEALKQRQSHGNLRRMEISEVLNVSLGDLKVVVSQANIDKNTKVAIMEAITESETVDDLVSWEDFLRILSVMEKEKKKKPKPQIRRFQNPHLLRLQKIFSHKYYTFFGNLMAFVNVILITAELATQYDKSLTSSKSALRIINFLFILYYVIEQVFIFVSLGWRRYAWYRSHIFDGIIVAILAVFEIITVGLYGLPFLSGKEVNGDLVLWNIVRVINVLIMIRLLRIIWYIKVMAIVANTLLDLIRNLQSFGGILIVIYYSFAILGIELFYGVIEYKPQNNTNVTNMPECGSYAQLEYWANNFDDFAAALVVLWDIMVVNNWHVFLEAYSAATTKWSYIYFIVWWLLSVVIVLNLFTALILENFIMKWDKLKIASRRRTRSGSTSAMLYSMTVHDMFRQSLAEPQEEDIMGHLRRHRFMNLSESTSTTEVRQSLAEPEEEDILGHLQQHHYQNLNDNDDDDDDDDKLIV</sequence>
<gene>
    <name evidence="8" type="ORF">CHS0354_025650</name>
</gene>
<reference evidence="8" key="1">
    <citation type="journal article" date="2021" name="Genome Biol. Evol.">
        <title>A High-Quality Reference Genome for a Parasitic Bivalve with Doubly Uniparental Inheritance (Bivalvia: Unionida).</title>
        <authorList>
            <person name="Smith C.H."/>
        </authorList>
    </citation>
    <scope>NUCLEOTIDE SEQUENCE</scope>
    <source>
        <strain evidence="8">CHS0354</strain>
    </source>
</reference>
<dbReference type="EMBL" id="JAEAOA010001525">
    <property type="protein sequence ID" value="KAK3582044.1"/>
    <property type="molecule type" value="Genomic_DNA"/>
</dbReference>
<feature type="transmembrane region" description="Helical" evidence="6">
    <location>
        <begin position="481"/>
        <end position="498"/>
    </location>
</feature>
<keyword evidence="4 6" id="KW-0472">Membrane</keyword>
<evidence type="ECO:0000256" key="3">
    <source>
        <dbReference type="ARBA" id="ARBA00022989"/>
    </source>
</evidence>
<reference evidence="8" key="2">
    <citation type="journal article" date="2021" name="Genome Biol. Evol.">
        <title>Developing a high-quality reference genome for a parasitic bivalve with doubly uniparental inheritance (Bivalvia: Unionida).</title>
        <authorList>
            <person name="Smith C.H."/>
        </authorList>
    </citation>
    <scope>NUCLEOTIDE SEQUENCE</scope>
    <source>
        <strain evidence="8">CHS0354</strain>
        <tissue evidence="8">Mantle</tissue>
    </source>
</reference>
<accession>A0AAE0VL81</accession>
<feature type="transmembrane region" description="Helical" evidence="6">
    <location>
        <begin position="628"/>
        <end position="651"/>
    </location>
</feature>
<feature type="transmembrane region" description="Helical" evidence="6">
    <location>
        <begin position="683"/>
        <end position="703"/>
    </location>
</feature>
<keyword evidence="2 6" id="KW-0812">Transmembrane</keyword>
<feature type="transmembrane region" description="Helical" evidence="6">
    <location>
        <begin position="186"/>
        <end position="207"/>
    </location>
</feature>
<dbReference type="PANTHER" id="PTHR46768:SF1">
    <property type="entry name" value="TWO PORE CHANNEL PROTEIN 2"/>
    <property type="match status" value="1"/>
</dbReference>
<proteinExistence type="predicted"/>
<feature type="transmembrane region" description="Helical" evidence="6">
    <location>
        <begin position="715"/>
        <end position="738"/>
    </location>
</feature>
<feature type="domain" description="Ion transport" evidence="7">
    <location>
        <begin position="145"/>
        <end position="356"/>
    </location>
</feature>
<dbReference type="GO" id="GO:0005765">
    <property type="term" value="C:lysosomal membrane"/>
    <property type="evidence" value="ECO:0007669"/>
    <property type="project" value="InterPro"/>
</dbReference>
<feature type="transmembrane region" description="Helical" evidence="6">
    <location>
        <begin position="244"/>
        <end position="266"/>
    </location>
</feature>
<evidence type="ECO:0000259" key="7">
    <source>
        <dbReference type="Pfam" id="PF00520"/>
    </source>
</evidence>
<dbReference type="InterPro" id="IPR027359">
    <property type="entry name" value="Volt_channel_dom_sf"/>
</dbReference>
<name>A0AAE0VL81_9BIVA</name>
<comment type="subcellular location">
    <subcellularLocation>
        <location evidence="1">Membrane</location>
        <topology evidence="1">Multi-pass membrane protein</topology>
    </subcellularLocation>
</comment>
<dbReference type="GO" id="GO:0022832">
    <property type="term" value="F:voltage-gated channel activity"/>
    <property type="evidence" value="ECO:0007669"/>
    <property type="project" value="InterPro"/>
</dbReference>
<evidence type="ECO:0000313" key="8">
    <source>
        <dbReference type="EMBL" id="KAK3582044.1"/>
    </source>
</evidence>
<keyword evidence="9" id="KW-1185">Reference proteome</keyword>
<comment type="caution">
    <text evidence="8">The sequence shown here is derived from an EMBL/GenBank/DDBJ whole genome shotgun (WGS) entry which is preliminary data.</text>
</comment>
<dbReference type="Gene3D" id="1.20.120.350">
    <property type="entry name" value="Voltage-gated potassium channels. Chain C"/>
    <property type="match status" value="2"/>
</dbReference>
<dbReference type="GO" id="GO:0075509">
    <property type="term" value="P:endocytosis involved in viral entry into host cell"/>
    <property type="evidence" value="ECO:0007669"/>
    <property type="project" value="TreeGrafter"/>
</dbReference>
<evidence type="ECO:0000256" key="4">
    <source>
        <dbReference type="ARBA" id="ARBA00023136"/>
    </source>
</evidence>
<evidence type="ECO:0000256" key="6">
    <source>
        <dbReference type="SAM" id="Phobius"/>
    </source>
</evidence>
<feature type="transmembrane region" description="Helical" evidence="6">
    <location>
        <begin position="550"/>
        <end position="572"/>
    </location>
</feature>
<feature type="domain" description="Ion transport" evidence="7">
    <location>
        <begin position="479"/>
        <end position="741"/>
    </location>
</feature>
<dbReference type="GO" id="GO:0097682">
    <property type="term" value="F:intracellularly phosphatidylinositol-3,5-bisphosphate-gated monatomic cation channel activity"/>
    <property type="evidence" value="ECO:0007669"/>
    <property type="project" value="TreeGrafter"/>
</dbReference>
<dbReference type="AlphaFoldDB" id="A0AAE0VL81"/>
<dbReference type="GO" id="GO:0019722">
    <property type="term" value="P:calcium-mediated signaling"/>
    <property type="evidence" value="ECO:0007669"/>
    <property type="project" value="TreeGrafter"/>
</dbReference>
<evidence type="ECO:0000256" key="2">
    <source>
        <dbReference type="ARBA" id="ARBA00022692"/>
    </source>
</evidence>
<protein>
    <recommendedName>
        <fullName evidence="7">Ion transport domain-containing protein</fullName>
    </recommendedName>
</protein>
<feature type="compositionally biased region" description="Polar residues" evidence="5">
    <location>
        <begin position="1"/>
        <end position="12"/>
    </location>
</feature>
<keyword evidence="3 6" id="KW-1133">Transmembrane helix</keyword>
<feature type="region of interest" description="Disordered" evidence="5">
    <location>
        <begin position="1"/>
        <end position="68"/>
    </location>
</feature>
<evidence type="ECO:0000256" key="1">
    <source>
        <dbReference type="ARBA" id="ARBA00004141"/>
    </source>
</evidence>
<organism evidence="8 9">
    <name type="scientific">Potamilus streckersoni</name>
    <dbReference type="NCBI Taxonomy" id="2493646"/>
    <lineage>
        <taxon>Eukaryota</taxon>
        <taxon>Metazoa</taxon>
        <taxon>Spiralia</taxon>
        <taxon>Lophotrochozoa</taxon>
        <taxon>Mollusca</taxon>
        <taxon>Bivalvia</taxon>
        <taxon>Autobranchia</taxon>
        <taxon>Heteroconchia</taxon>
        <taxon>Palaeoheterodonta</taxon>
        <taxon>Unionida</taxon>
        <taxon>Unionoidea</taxon>
        <taxon>Unionidae</taxon>
        <taxon>Ambleminae</taxon>
        <taxon>Lampsilini</taxon>
        <taxon>Potamilus</taxon>
    </lineage>
</organism>
<feature type="transmembrane region" description="Helical" evidence="6">
    <location>
        <begin position="328"/>
        <end position="353"/>
    </location>
</feature>
<feature type="transmembrane region" description="Helical" evidence="6">
    <location>
        <begin position="584"/>
        <end position="608"/>
    </location>
</feature>
<dbReference type="Pfam" id="PF00520">
    <property type="entry name" value="Ion_trans"/>
    <property type="match status" value="2"/>
</dbReference>